<accession>A0A1M6X591</accession>
<evidence type="ECO:0000313" key="1">
    <source>
        <dbReference type="EMBL" id="SHL01160.1"/>
    </source>
</evidence>
<dbReference type="EMBL" id="FQZK01000067">
    <property type="protein sequence ID" value="SHL01160.1"/>
    <property type="molecule type" value="Genomic_DNA"/>
</dbReference>
<dbReference type="AlphaFoldDB" id="A0A1M6X591"/>
<dbReference type="Proteomes" id="UP000184452">
    <property type="component" value="Unassembled WGS sequence"/>
</dbReference>
<keyword evidence="2" id="KW-1185">Reference proteome</keyword>
<sequence>MKCMRQFKIAMGMTLQMVWTGMFRECVQNAILSRKQLITISMELVRM</sequence>
<name>A0A1M6X591_9ACTN</name>
<organism evidence="1 2">
    <name type="scientific">Nocardiopsis flavescens</name>
    <dbReference type="NCBI Taxonomy" id="758803"/>
    <lineage>
        <taxon>Bacteria</taxon>
        <taxon>Bacillati</taxon>
        <taxon>Actinomycetota</taxon>
        <taxon>Actinomycetes</taxon>
        <taxon>Streptosporangiales</taxon>
        <taxon>Nocardiopsidaceae</taxon>
        <taxon>Nocardiopsis</taxon>
    </lineage>
</organism>
<gene>
    <name evidence="1" type="ORF">SAMN05421803_1672</name>
</gene>
<proteinExistence type="predicted"/>
<evidence type="ECO:0000313" key="2">
    <source>
        <dbReference type="Proteomes" id="UP000184452"/>
    </source>
</evidence>
<protein>
    <submittedName>
        <fullName evidence="1">Uncharacterized protein</fullName>
    </submittedName>
</protein>
<reference evidence="1 2" key="1">
    <citation type="submission" date="2016-11" db="EMBL/GenBank/DDBJ databases">
        <authorList>
            <person name="Jaros S."/>
            <person name="Januszkiewicz K."/>
            <person name="Wedrychowicz H."/>
        </authorList>
    </citation>
    <scope>NUCLEOTIDE SEQUENCE [LARGE SCALE GENOMIC DNA]</scope>
    <source>
        <strain evidence="1 2">CGMCC 4.5723</strain>
    </source>
</reference>